<reference evidence="9 10" key="1">
    <citation type="journal article" date="2020" name="G3 (Bethesda)">
        <title>Genetic Underpinnings of Host Manipulation by Ophiocordyceps as Revealed by Comparative Transcriptomics.</title>
        <authorList>
            <person name="Will I."/>
            <person name="Das B."/>
            <person name="Trinh T."/>
            <person name="Brachmann A."/>
            <person name="Ohm R.A."/>
            <person name="de Bekker C."/>
        </authorList>
    </citation>
    <scope>NUCLEOTIDE SEQUENCE [LARGE SCALE GENOMIC DNA]</scope>
    <source>
        <strain evidence="9 10">EC05</strain>
    </source>
</reference>
<dbReference type="SUPFAM" id="SSF51905">
    <property type="entry name" value="FAD/NAD(P)-binding domain"/>
    <property type="match status" value="1"/>
</dbReference>
<sequence>MRPSTTALTTLLLTLVGASNKTKTKHVDVVIVGAGLSGLSTARRLAEAGVTFTVLEARSRVGGRTVNARVNESPSGAQEMGAEYVGPTQDRVLELARWLAIETYKTFDQGNTTVWRNGTLTTFHGDEASGGLLPLTPEAQGEVLPLVEEMATMAANLTVGRAWEHPRAAEWDSMTCASFVRDRVSNPDARFVFDIIFDAVLSVETHEPSLLYWLSYISSAGNETQPGTLARLLQTGNGAQESRVVGGTQQLSIRLAERLGLHNILFNSPVHSIVRRRQARKRGSRSYHVHYGNGRVIMADHVVVAMSPPLAGRITYEPPMPAKRDQLTQRMPMSTIAKMVAVYPKPFWRDQGLNGQVLSDEGVTRATFDNSPDDGSYGALMGFIGGNQDRQMNLLDESEVRRLVTKDLVRYFGPQAAYSTGFYLQRWDLEPYSRGGPVAYAPPGVLTEYGSALRQPVGDIHFAGTESSDYWVGYMDGALRSGERVAKEILDRLKG</sequence>
<dbReference type="Gene3D" id="1.10.405.10">
    <property type="entry name" value="Guanine Nucleotide Dissociation Inhibitor, domain 1"/>
    <property type="match status" value="1"/>
</dbReference>
<proteinExistence type="inferred from homology"/>
<dbReference type="EMBL" id="JAACLJ010000005">
    <property type="protein sequence ID" value="KAF4585512.1"/>
    <property type="molecule type" value="Genomic_DNA"/>
</dbReference>
<keyword evidence="6" id="KW-0274">FAD</keyword>
<dbReference type="InterPro" id="IPR001613">
    <property type="entry name" value="Flavin_amine_oxidase"/>
</dbReference>
<feature type="signal peptide" evidence="7">
    <location>
        <begin position="1"/>
        <end position="18"/>
    </location>
</feature>
<evidence type="ECO:0000256" key="1">
    <source>
        <dbReference type="ARBA" id="ARBA00001974"/>
    </source>
</evidence>
<comment type="cofactor">
    <cofactor evidence="1 6">
        <name>FAD</name>
        <dbReference type="ChEBI" id="CHEBI:57692"/>
    </cofactor>
</comment>
<organism evidence="9 10">
    <name type="scientific">Ophiocordyceps camponoti-floridani</name>
    <dbReference type="NCBI Taxonomy" id="2030778"/>
    <lineage>
        <taxon>Eukaryota</taxon>
        <taxon>Fungi</taxon>
        <taxon>Dikarya</taxon>
        <taxon>Ascomycota</taxon>
        <taxon>Pezizomycotina</taxon>
        <taxon>Sordariomycetes</taxon>
        <taxon>Hypocreomycetidae</taxon>
        <taxon>Hypocreales</taxon>
        <taxon>Ophiocordycipitaceae</taxon>
        <taxon>Ophiocordyceps</taxon>
    </lineage>
</organism>
<dbReference type="Gene3D" id="3.90.660.10">
    <property type="match status" value="1"/>
</dbReference>
<feature type="binding site" evidence="5">
    <location>
        <begin position="56"/>
        <end position="57"/>
    </location>
    <ligand>
        <name>FAD</name>
        <dbReference type="ChEBI" id="CHEBI:57692"/>
    </ligand>
</feature>
<dbReference type="Gene3D" id="3.50.50.60">
    <property type="entry name" value="FAD/NAD(P)-binding domain"/>
    <property type="match status" value="1"/>
</dbReference>
<dbReference type="AlphaFoldDB" id="A0A8H4VCK8"/>
<name>A0A8H4VCK8_9HYPO</name>
<feature type="domain" description="Amine oxidase" evidence="8">
    <location>
        <begin position="36"/>
        <end position="490"/>
    </location>
</feature>
<gene>
    <name evidence="9" type="ORF">GQ602_004817</name>
</gene>
<feature type="binding site" evidence="5">
    <location>
        <position position="466"/>
    </location>
    <ligand>
        <name>FAD</name>
        <dbReference type="ChEBI" id="CHEBI:57692"/>
    </ligand>
</feature>
<evidence type="ECO:0000313" key="9">
    <source>
        <dbReference type="EMBL" id="KAF4585512.1"/>
    </source>
</evidence>
<evidence type="ECO:0000256" key="6">
    <source>
        <dbReference type="RuleBase" id="RU362067"/>
    </source>
</evidence>
<dbReference type="PANTHER" id="PTHR43563">
    <property type="entry name" value="AMINE OXIDASE"/>
    <property type="match status" value="1"/>
</dbReference>
<accession>A0A8H4VCK8</accession>
<dbReference type="PANTHER" id="PTHR43563:SF14">
    <property type="entry name" value="AMINE OXIDASE"/>
    <property type="match status" value="1"/>
</dbReference>
<dbReference type="SUPFAM" id="SSF54373">
    <property type="entry name" value="FAD-linked reductases, C-terminal domain"/>
    <property type="match status" value="1"/>
</dbReference>
<dbReference type="GO" id="GO:0097621">
    <property type="term" value="F:monoamine oxidase activity"/>
    <property type="evidence" value="ECO:0007669"/>
    <property type="project" value="UniProtKB-EC"/>
</dbReference>
<feature type="binding site" evidence="5">
    <location>
        <position position="383"/>
    </location>
    <ligand>
        <name>substrate</name>
    </ligand>
</feature>
<evidence type="ECO:0000256" key="5">
    <source>
        <dbReference type="PIRSR" id="PIRSR601613-1"/>
    </source>
</evidence>
<keyword evidence="6" id="KW-0285">Flavoprotein</keyword>
<dbReference type="EC" id="1.4.3.-" evidence="6"/>
<evidence type="ECO:0000256" key="2">
    <source>
        <dbReference type="ARBA" id="ARBA00005995"/>
    </source>
</evidence>
<comment type="similarity">
    <text evidence="2 6">Belongs to the flavin monoamine oxidase family.</text>
</comment>
<dbReference type="Proteomes" id="UP000562929">
    <property type="component" value="Unassembled WGS sequence"/>
</dbReference>
<dbReference type="InterPro" id="IPR002937">
    <property type="entry name" value="Amino_oxidase"/>
</dbReference>
<dbReference type="OrthoDB" id="5046242at2759"/>
<evidence type="ECO:0000259" key="8">
    <source>
        <dbReference type="Pfam" id="PF01593"/>
    </source>
</evidence>
<evidence type="ECO:0000313" key="10">
    <source>
        <dbReference type="Proteomes" id="UP000562929"/>
    </source>
</evidence>
<feature type="chain" id="PRO_5034151822" description="Amine oxidase" evidence="7">
    <location>
        <begin position="19"/>
        <end position="495"/>
    </location>
</feature>
<dbReference type="InterPro" id="IPR050703">
    <property type="entry name" value="Flavin_MAO"/>
</dbReference>
<dbReference type="Pfam" id="PF01593">
    <property type="entry name" value="Amino_oxidase"/>
    <property type="match status" value="1"/>
</dbReference>
<dbReference type="InterPro" id="IPR036188">
    <property type="entry name" value="FAD/NAD-bd_sf"/>
</dbReference>
<keyword evidence="10" id="KW-1185">Reference proteome</keyword>
<comment type="caution">
    <text evidence="9">The sequence shown here is derived from an EMBL/GenBank/DDBJ whole genome shotgun (WGS) entry which is preliminary data.</text>
</comment>
<dbReference type="PRINTS" id="PR00757">
    <property type="entry name" value="AMINEOXDASEF"/>
</dbReference>
<keyword evidence="7" id="KW-0732">Signal</keyword>
<evidence type="ECO:0000256" key="7">
    <source>
        <dbReference type="SAM" id="SignalP"/>
    </source>
</evidence>
<evidence type="ECO:0000256" key="3">
    <source>
        <dbReference type="ARBA" id="ARBA00023002"/>
    </source>
</evidence>
<evidence type="ECO:0000256" key="4">
    <source>
        <dbReference type="ARBA" id="ARBA00048448"/>
    </source>
</evidence>
<feature type="binding site" evidence="5">
    <location>
        <position position="37"/>
    </location>
    <ligand>
        <name>FAD</name>
        <dbReference type="ChEBI" id="CHEBI:57692"/>
    </ligand>
</feature>
<feature type="binding site" evidence="5">
    <location>
        <position position="270"/>
    </location>
    <ligand>
        <name>FAD</name>
        <dbReference type="ChEBI" id="CHEBI:57692"/>
    </ligand>
</feature>
<protein>
    <recommendedName>
        <fullName evidence="6">Amine oxidase</fullName>
        <ecNumber evidence="6">1.4.3.-</ecNumber>
    </recommendedName>
</protein>
<keyword evidence="3 6" id="KW-0560">Oxidoreductase</keyword>
<comment type="catalytic activity">
    <reaction evidence="4">
        <text>a secondary aliphatic amine + O2 + H2O = a primary amine + an aldehyde + H2O2</text>
        <dbReference type="Rhea" id="RHEA:26414"/>
        <dbReference type="ChEBI" id="CHEBI:15377"/>
        <dbReference type="ChEBI" id="CHEBI:15379"/>
        <dbReference type="ChEBI" id="CHEBI:16240"/>
        <dbReference type="ChEBI" id="CHEBI:17478"/>
        <dbReference type="ChEBI" id="CHEBI:58855"/>
        <dbReference type="ChEBI" id="CHEBI:65296"/>
        <dbReference type="EC" id="1.4.3.4"/>
    </reaction>
</comment>